<dbReference type="GO" id="GO:0061982">
    <property type="term" value="P:meiosis I cell cycle process"/>
    <property type="evidence" value="ECO:0007669"/>
    <property type="project" value="UniProtKB-ARBA"/>
</dbReference>
<evidence type="ECO:0000259" key="4">
    <source>
        <dbReference type="SMART" id="SM00853"/>
    </source>
</evidence>
<feature type="compositionally biased region" description="Basic and acidic residues" evidence="3">
    <location>
        <begin position="375"/>
        <end position="389"/>
    </location>
</feature>
<sequence length="869" mass="97269">MPNPTPLPIEHLPPPIQSKLRSTQILTSLPQIISELIQNALDADARHIDVGVDCDEWECWVRDNGGGIAKDGLARIAGEGRYNTSKAYSPASLGEVNTFGFRGEALASAADVSCMEISSRTSRSRESWSVILKGGSCLYHGPSVRWRRESQGTVVSIRDAFYNLPIRRRSHPSPQKTLDMIRKDMETFALVFPGVSFTLEETGKTRWNRGPHRILSIPKTESSVSAFRNLYGRALAEHVNEIDEESNDLRIQGFISLEGAHSKSHQFLYLNRHPLAACDLKRVIDSKFAASSFAKHAFDEYGEMSQPRPAVRRSPRKTEKKPVYVLNITVPPQQVDNCLEPAKAVVHLRDSGAVSSFLSSVIQKFLIQHGFASEQQKRPREMRQEDLGSPRKKRKLPTHRLQEDPSAQSFAPIPNRGSSTQSRSEMPVISLQTSSEAGNVVWTDPHSGIRYHIDKRTGNSYPLSNNEITPSRDETPEPSHPRTHSRRTISRQFQGNDVPQWIHRALEANRAYALTERKIASLSLPSSSTPPALSQSCNHNSRWHDMTALPWDSMDSTRVGRLKKEDLEKARVVGQVDRKFIACVLERYPDGDDDENGKSSTLFLIDQHAADERVRVERFMKELCLAFLRNGTGAKRDDDDVTERLEPPVPVLLTRGETLRIVQSEETRDVFRRWGVEFVGLDKIALGETGEEEEEEELDENCGYTQVMVKSVPRLLRDKLLMNDELRDLLKSTLAHLETTGYPSSFSQPSQSQTQSDIPVWQRALRWCPPHLVDLLNSKACRGAIMFNDPLTLEQCERLVGQLSRTDAPFVCAHGRPSLVPLVSVEGRACGVSGEAGVGNSGSDGVRRRLEEGKGVDWETFGVAVKTVS</sequence>
<accession>A0A8K0UMC9</accession>
<dbReference type="EMBL" id="JAEVFJ010000023">
    <property type="protein sequence ID" value="KAH8096693.1"/>
    <property type="molecule type" value="Genomic_DNA"/>
</dbReference>
<comment type="caution">
    <text evidence="6">The sequence shown here is derived from an EMBL/GenBank/DDBJ whole genome shotgun (WGS) entry which is preliminary data.</text>
</comment>
<dbReference type="GO" id="GO:0006298">
    <property type="term" value="P:mismatch repair"/>
    <property type="evidence" value="ECO:0007669"/>
    <property type="project" value="InterPro"/>
</dbReference>
<dbReference type="SMART" id="SM01340">
    <property type="entry name" value="DNA_mis_repair"/>
    <property type="match status" value="1"/>
</dbReference>
<feature type="domain" description="MutL C-terminal dimerisation" evidence="4">
    <location>
        <begin position="572"/>
        <end position="791"/>
    </location>
</feature>
<dbReference type="InterPro" id="IPR036890">
    <property type="entry name" value="HATPase_C_sf"/>
</dbReference>
<dbReference type="InterPro" id="IPR014762">
    <property type="entry name" value="DNA_mismatch_repair_CS"/>
</dbReference>
<proteinExistence type="inferred from homology"/>
<evidence type="ECO:0000313" key="7">
    <source>
        <dbReference type="Proteomes" id="UP000813824"/>
    </source>
</evidence>
<dbReference type="Proteomes" id="UP000813824">
    <property type="component" value="Unassembled WGS sequence"/>
</dbReference>
<reference evidence="6" key="1">
    <citation type="journal article" date="2021" name="New Phytol.">
        <title>Evolutionary innovations through gain and loss of genes in the ectomycorrhizal Boletales.</title>
        <authorList>
            <person name="Wu G."/>
            <person name="Miyauchi S."/>
            <person name="Morin E."/>
            <person name="Kuo A."/>
            <person name="Drula E."/>
            <person name="Varga T."/>
            <person name="Kohler A."/>
            <person name="Feng B."/>
            <person name="Cao Y."/>
            <person name="Lipzen A."/>
            <person name="Daum C."/>
            <person name="Hundley H."/>
            <person name="Pangilinan J."/>
            <person name="Johnson J."/>
            <person name="Barry K."/>
            <person name="LaButti K."/>
            <person name="Ng V."/>
            <person name="Ahrendt S."/>
            <person name="Min B."/>
            <person name="Choi I.G."/>
            <person name="Park H."/>
            <person name="Plett J.M."/>
            <person name="Magnuson J."/>
            <person name="Spatafora J.W."/>
            <person name="Nagy L.G."/>
            <person name="Henrissat B."/>
            <person name="Grigoriev I.V."/>
            <person name="Yang Z.L."/>
            <person name="Xu J."/>
            <person name="Martin F.M."/>
        </authorList>
    </citation>
    <scope>NUCLEOTIDE SEQUENCE</scope>
    <source>
        <strain evidence="6">KKN 215</strain>
    </source>
</reference>
<dbReference type="PROSITE" id="PS00058">
    <property type="entry name" value="DNA_MISMATCH_REPAIR_1"/>
    <property type="match status" value="1"/>
</dbReference>
<dbReference type="OrthoDB" id="429932at2759"/>
<dbReference type="AlphaFoldDB" id="A0A8K0UMC9"/>
<keyword evidence="7" id="KW-1185">Reference proteome</keyword>
<dbReference type="InterPro" id="IPR042120">
    <property type="entry name" value="MutL_C_dimsub"/>
</dbReference>
<evidence type="ECO:0000256" key="3">
    <source>
        <dbReference type="SAM" id="MobiDB-lite"/>
    </source>
</evidence>
<dbReference type="GO" id="GO:0032300">
    <property type="term" value="C:mismatch repair complex"/>
    <property type="evidence" value="ECO:0007669"/>
    <property type="project" value="InterPro"/>
</dbReference>
<feature type="region of interest" description="Disordered" evidence="3">
    <location>
        <begin position="372"/>
        <end position="432"/>
    </location>
</feature>
<dbReference type="Pfam" id="PF13589">
    <property type="entry name" value="HATPase_c_3"/>
    <property type="match status" value="1"/>
</dbReference>
<feature type="region of interest" description="Disordered" evidence="3">
    <location>
        <begin position="451"/>
        <end position="490"/>
    </location>
</feature>
<protein>
    <recommendedName>
        <fullName evidence="8">MutL C-terminal dimerisation domain-containing protein</fullName>
    </recommendedName>
</protein>
<evidence type="ECO:0000256" key="2">
    <source>
        <dbReference type="ARBA" id="ARBA00022763"/>
    </source>
</evidence>
<dbReference type="SUPFAM" id="SSF54211">
    <property type="entry name" value="Ribosomal protein S5 domain 2-like"/>
    <property type="match status" value="1"/>
</dbReference>
<evidence type="ECO:0000259" key="5">
    <source>
        <dbReference type="SMART" id="SM01340"/>
    </source>
</evidence>
<dbReference type="SUPFAM" id="SSF118116">
    <property type="entry name" value="DNA mismatch repair protein MutL"/>
    <property type="match status" value="1"/>
</dbReference>
<feature type="domain" description="DNA mismatch repair protein S5" evidence="5">
    <location>
        <begin position="227"/>
        <end position="367"/>
    </location>
</feature>
<dbReference type="CDD" id="cd00782">
    <property type="entry name" value="MutL_Trans"/>
    <property type="match status" value="1"/>
</dbReference>
<dbReference type="InterPro" id="IPR020568">
    <property type="entry name" value="Ribosomal_Su5_D2-typ_SF"/>
</dbReference>
<dbReference type="PANTHER" id="PTHR10073:SF47">
    <property type="entry name" value="DNA MISMATCH REPAIR PROTEIN MLH3"/>
    <property type="match status" value="1"/>
</dbReference>
<dbReference type="Gene3D" id="3.30.1540.20">
    <property type="entry name" value="MutL, C-terminal domain, dimerisation subdomain"/>
    <property type="match status" value="1"/>
</dbReference>
<feature type="compositionally biased region" description="Basic and acidic residues" evidence="3">
    <location>
        <begin position="470"/>
        <end position="480"/>
    </location>
</feature>
<dbReference type="Pfam" id="PF01119">
    <property type="entry name" value="DNA_mis_repair"/>
    <property type="match status" value="1"/>
</dbReference>
<comment type="similarity">
    <text evidence="1">Belongs to the DNA mismatch repair MutL/HexB family.</text>
</comment>
<dbReference type="InterPro" id="IPR037198">
    <property type="entry name" value="MutL_C_sf"/>
</dbReference>
<organism evidence="6 7">
    <name type="scientific">Cristinia sonorae</name>
    <dbReference type="NCBI Taxonomy" id="1940300"/>
    <lineage>
        <taxon>Eukaryota</taxon>
        <taxon>Fungi</taxon>
        <taxon>Dikarya</taxon>
        <taxon>Basidiomycota</taxon>
        <taxon>Agaricomycotina</taxon>
        <taxon>Agaricomycetes</taxon>
        <taxon>Agaricomycetidae</taxon>
        <taxon>Agaricales</taxon>
        <taxon>Pleurotineae</taxon>
        <taxon>Stephanosporaceae</taxon>
        <taxon>Cristinia</taxon>
    </lineage>
</organism>
<feature type="compositionally biased region" description="Polar residues" evidence="3">
    <location>
        <begin position="416"/>
        <end position="432"/>
    </location>
</feature>
<dbReference type="InterPro" id="IPR038973">
    <property type="entry name" value="MutL/Mlh/Pms-like"/>
</dbReference>
<evidence type="ECO:0000313" key="6">
    <source>
        <dbReference type="EMBL" id="KAH8096693.1"/>
    </source>
</evidence>
<dbReference type="PANTHER" id="PTHR10073">
    <property type="entry name" value="DNA MISMATCH REPAIR PROTEIN MLH, PMS, MUTL"/>
    <property type="match status" value="1"/>
</dbReference>
<dbReference type="GO" id="GO:0005524">
    <property type="term" value="F:ATP binding"/>
    <property type="evidence" value="ECO:0007669"/>
    <property type="project" value="InterPro"/>
</dbReference>
<keyword evidence="2" id="KW-0227">DNA damage</keyword>
<dbReference type="Gene3D" id="3.30.565.10">
    <property type="entry name" value="Histidine kinase-like ATPase, C-terminal domain"/>
    <property type="match status" value="1"/>
</dbReference>
<dbReference type="GO" id="GO:0030983">
    <property type="term" value="F:mismatched DNA binding"/>
    <property type="evidence" value="ECO:0007669"/>
    <property type="project" value="InterPro"/>
</dbReference>
<dbReference type="SUPFAM" id="SSF55874">
    <property type="entry name" value="ATPase domain of HSP90 chaperone/DNA topoisomerase II/histidine kinase"/>
    <property type="match status" value="1"/>
</dbReference>
<evidence type="ECO:0000256" key="1">
    <source>
        <dbReference type="ARBA" id="ARBA00006082"/>
    </source>
</evidence>
<dbReference type="Gene3D" id="3.30.230.10">
    <property type="match status" value="1"/>
</dbReference>
<dbReference type="InterPro" id="IPR014721">
    <property type="entry name" value="Ribsml_uS5_D2-typ_fold_subgr"/>
</dbReference>
<gene>
    <name evidence="6" type="ORF">BXZ70DRAFT_895863</name>
</gene>
<dbReference type="GO" id="GO:0140664">
    <property type="term" value="F:ATP-dependent DNA damage sensor activity"/>
    <property type="evidence" value="ECO:0007669"/>
    <property type="project" value="InterPro"/>
</dbReference>
<dbReference type="InterPro" id="IPR013507">
    <property type="entry name" value="DNA_mismatch_S5_2-like"/>
</dbReference>
<dbReference type="SMART" id="SM00853">
    <property type="entry name" value="MutL_C"/>
    <property type="match status" value="1"/>
</dbReference>
<name>A0A8K0UMC9_9AGAR</name>
<evidence type="ECO:0008006" key="8">
    <source>
        <dbReference type="Google" id="ProtNLM"/>
    </source>
</evidence>
<dbReference type="InterPro" id="IPR014790">
    <property type="entry name" value="MutL_C"/>
</dbReference>
<feature type="compositionally biased region" description="Polar residues" evidence="3">
    <location>
        <begin position="458"/>
        <end position="469"/>
    </location>
</feature>
<dbReference type="GO" id="GO:0016887">
    <property type="term" value="F:ATP hydrolysis activity"/>
    <property type="evidence" value="ECO:0007669"/>
    <property type="project" value="InterPro"/>
</dbReference>